<dbReference type="InterPro" id="IPR017870">
    <property type="entry name" value="FeS_cluster_insertion_CS"/>
</dbReference>
<proteinExistence type="inferred from homology"/>
<dbReference type="GeneID" id="36515909"/>
<evidence type="ECO:0000256" key="3">
    <source>
        <dbReference type="ARBA" id="ARBA00071673"/>
    </source>
</evidence>
<comment type="similarity">
    <text evidence="1">Belongs to the HesB/IscA family.</text>
</comment>
<protein>
    <recommendedName>
        <fullName evidence="3">Iron-sulfur assembly protein 1</fullName>
    </recommendedName>
</protein>
<sequence>MLRAVLQTQARLNSRVVFARSIQTKTVRPWSTHRLTSAPAVTSPAPKQAEVPEKAAAPKPEVESKPKRRPLKPRKAAITLTPSALDHLRSLLDSPTPKLIRIGVRNRGCSGLIYHLEYVEKPGKFDEEVVQDGVKVLIDSKALFSVIGSEMDWKDDKLASRFVFNNPNAKGECGCGESFMV</sequence>
<dbReference type="InterPro" id="IPR035903">
    <property type="entry name" value="HesB-like_dom_sf"/>
</dbReference>
<gene>
    <name evidence="6" type="ORF">B9G98_02161</name>
</gene>
<evidence type="ECO:0000259" key="5">
    <source>
        <dbReference type="Pfam" id="PF01521"/>
    </source>
</evidence>
<dbReference type="PANTHER" id="PTHR10072:SF41">
    <property type="entry name" value="IRON-SULFUR CLUSTER ASSEMBLY 1 HOMOLOG, MITOCHONDRIAL"/>
    <property type="match status" value="1"/>
</dbReference>
<feature type="region of interest" description="Disordered" evidence="4">
    <location>
        <begin position="30"/>
        <end position="73"/>
    </location>
</feature>
<reference evidence="6 7" key="1">
    <citation type="submission" date="2017-04" db="EMBL/GenBank/DDBJ databases">
        <title>Genome sequencing of [Candida] sorbophila.</title>
        <authorList>
            <person name="Ahn J.O."/>
        </authorList>
    </citation>
    <scope>NUCLEOTIDE SEQUENCE [LARGE SCALE GENOMIC DNA]</scope>
    <source>
        <strain evidence="6 7">DS02</strain>
    </source>
</reference>
<dbReference type="STRING" id="45607.A0A2T0FHR2"/>
<dbReference type="InterPro" id="IPR050322">
    <property type="entry name" value="Fe-S_cluster_asmbl/transfer"/>
</dbReference>
<dbReference type="PROSITE" id="PS01152">
    <property type="entry name" value="HESB"/>
    <property type="match status" value="1"/>
</dbReference>
<feature type="domain" description="Core" evidence="5">
    <location>
        <begin position="78"/>
        <end position="177"/>
    </location>
</feature>
<dbReference type="GO" id="GO:0005739">
    <property type="term" value="C:mitochondrion"/>
    <property type="evidence" value="ECO:0007669"/>
    <property type="project" value="TreeGrafter"/>
</dbReference>
<dbReference type="RefSeq" id="XP_024664486.1">
    <property type="nucleotide sequence ID" value="XM_024808718.1"/>
</dbReference>
<dbReference type="InterPro" id="IPR000361">
    <property type="entry name" value="ATAP_core_dom"/>
</dbReference>
<comment type="function">
    <text evidence="2">Involved in the assembly of mitochondrial and cytoplasmic iron-sulfur proteins. Probably involved in the binding of an intermediate of Fe/S cluster assembly.</text>
</comment>
<dbReference type="NCBIfam" id="TIGR00049">
    <property type="entry name" value="iron-sulfur cluster assembly accessory protein"/>
    <property type="match status" value="1"/>
</dbReference>
<dbReference type="InterPro" id="IPR016092">
    <property type="entry name" value="ATAP"/>
</dbReference>
<evidence type="ECO:0000313" key="7">
    <source>
        <dbReference type="Proteomes" id="UP000238350"/>
    </source>
</evidence>
<dbReference type="AlphaFoldDB" id="A0A2T0FHR2"/>
<dbReference type="SUPFAM" id="SSF89360">
    <property type="entry name" value="HesB-like domain"/>
    <property type="match status" value="1"/>
</dbReference>
<keyword evidence="7" id="KW-1185">Reference proteome</keyword>
<organism evidence="6 7">
    <name type="scientific">Wickerhamiella sorbophila</name>
    <dbReference type="NCBI Taxonomy" id="45607"/>
    <lineage>
        <taxon>Eukaryota</taxon>
        <taxon>Fungi</taxon>
        <taxon>Dikarya</taxon>
        <taxon>Ascomycota</taxon>
        <taxon>Saccharomycotina</taxon>
        <taxon>Dipodascomycetes</taxon>
        <taxon>Dipodascales</taxon>
        <taxon>Trichomonascaceae</taxon>
        <taxon>Wickerhamiella</taxon>
    </lineage>
</organism>
<name>A0A2T0FHR2_9ASCO</name>
<dbReference type="Gene3D" id="2.60.300.12">
    <property type="entry name" value="HesB-like domain"/>
    <property type="match status" value="1"/>
</dbReference>
<dbReference type="Pfam" id="PF01521">
    <property type="entry name" value="Fe-S_biosyn"/>
    <property type="match status" value="1"/>
</dbReference>
<comment type="caution">
    <text evidence="6">The sequence shown here is derived from an EMBL/GenBank/DDBJ whole genome shotgun (WGS) entry which is preliminary data.</text>
</comment>
<feature type="compositionally biased region" description="Low complexity" evidence="4">
    <location>
        <begin position="44"/>
        <end position="59"/>
    </location>
</feature>
<dbReference type="FunFam" id="2.60.300.12:FF:000001">
    <property type="entry name" value="Iron-binding protein IscA"/>
    <property type="match status" value="1"/>
</dbReference>
<dbReference type="PANTHER" id="PTHR10072">
    <property type="entry name" value="IRON-SULFUR CLUSTER ASSEMBLY PROTEIN"/>
    <property type="match status" value="1"/>
</dbReference>
<dbReference type="GO" id="GO:0016226">
    <property type="term" value="P:iron-sulfur cluster assembly"/>
    <property type="evidence" value="ECO:0007669"/>
    <property type="project" value="InterPro"/>
</dbReference>
<evidence type="ECO:0000313" key="6">
    <source>
        <dbReference type="EMBL" id="PRT54541.1"/>
    </source>
</evidence>
<dbReference type="OrthoDB" id="333486at2759"/>
<evidence type="ECO:0000256" key="1">
    <source>
        <dbReference type="ARBA" id="ARBA00006718"/>
    </source>
</evidence>
<dbReference type="GO" id="GO:0051537">
    <property type="term" value="F:2 iron, 2 sulfur cluster binding"/>
    <property type="evidence" value="ECO:0007669"/>
    <property type="project" value="TreeGrafter"/>
</dbReference>
<dbReference type="EMBL" id="NDIQ01000021">
    <property type="protein sequence ID" value="PRT54541.1"/>
    <property type="molecule type" value="Genomic_DNA"/>
</dbReference>
<dbReference type="Proteomes" id="UP000238350">
    <property type="component" value="Unassembled WGS sequence"/>
</dbReference>
<evidence type="ECO:0000256" key="2">
    <source>
        <dbReference type="ARBA" id="ARBA00054873"/>
    </source>
</evidence>
<accession>A0A2T0FHR2</accession>
<evidence type="ECO:0000256" key="4">
    <source>
        <dbReference type="SAM" id="MobiDB-lite"/>
    </source>
</evidence>